<dbReference type="OrthoDB" id="331492at2157"/>
<accession>A0A521EFZ5</accession>
<dbReference type="EMBL" id="FXTD01000010">
    <property type="protein sequence ID" value="SMO82834.1"/>
    <property type="molecule type" value="Genomic_DNA"/>
</dbReference>
<dbReference type="Proteomes" id="UP000319712">
    <property type="component" value="Unassembled WGS sequence"/>
</dbReference>
<dbReference type="PROSITE" id="PS51318">
    <property type="entry name" value="TAT"/>
    <property type="match status" value="1"/>
</dbReference>
<keyword evidence="3" id="KW-1185">Reference proteome</keyword>
<feature type="compositionally biased region" description="Acidic residues" evidence="1">
    <location>
        <begin position="342"/>
        <end position="353"/>
    </location>
</feature>
<dbReference type="RefSeq" id="WP_142987444.1">
    <property type="nucleotide sequence ID" value="NZ_FXTD01000010.1"/>
</dbReference>
<evidence type="ECO:0000256" key="1">
    <source>
        <dbReference type="SAM" id="MobiDB-lite"/>
    </source>
</evidence>
<evidence type="ECO:0000313" key="2">
    <source>
        <dbReference type="EMBL" id="SMO82834.1"/>
    </source>
</evidence>
<feature type="compositionally biased region" description="Polar residues" evidence="1">
    <location>
        <begin position="192"/>
        <end position="210"/>
    </location>
</feature>
<sequence>MPSRRTLLGRIGTVGLLGASLSGLAGGSAAGVTDSTRSAGSAATYDAGRIADGDTVVTAAVDPAVVSTVGLPEPWSTRLSAATERADVSLADVDAVAGSVALSGSSVEGAVVARGSFDPDRLAAAVEGRGRWSTARTRRTAGVTRRFRGRGEPYAVAVNETELVVGYAPDVDRAADHVDAAVRRTRDGSATGKRSTTGQRSSTGQRSATGYGSLPSLLSGDVTVYANLGESGRNRLRSALSGAPDSLEATVEAAGSIGVALGVDGGGDGGTDLRYAATLDPTRLTRDRLRRLSGGVDSEGALDDATVGFRGRTVVVDATPTREDLFSLHDDLYSDPEGPSSVDDDAIEPEFGR</sequence>
<dbReference type="InterPro" id="IPR006311">
    <property type="entry name" value="TAT_signal"/>
</dbReference>
<evidence type="ECO:0000313" key="3">
    <source>
        <dbReference type="Proteomes" id="UP000319712"/>
    </source>
</evidence>
<feature type="region of interest" description="Disordered" evidence="1">
    <location>
        <begin position="325"/>
        <end position="353"/>
    </location>
</feature>
<gene>
    <name evidence="2" type="ORF">SAMN06264867_110137</name>
</gene>
<dbReference type="AlphaFoldDB" id="A0A521EFZ5"/>
<proteinExistence type="predicted"/>
<name>A0A521EFZ5_9EURY</name>
<reference evidence="2 3" key="1">
    <citation type="submission" date="2017-05" db="EMBL/GenBank/DDBJ databases">
        <authorList>
            <person name="Varghese N."/>
            <person name="Submissions S."/>
        </authorList>
    </citation>
    <scope>NUCLEOTIDE SEQUENCE [LARGE SCALE GENOMIC DNA]</scope>
    <source>
        <strain evidence="2 3">DSM 19504</strain>
    </source>
</reference>
<organism evidence="2 3">
    <name type="scientific">Halorubrum cibi</name>
    <dbReference type="NCBI Taxonomy" id="413815"/>
    <lineage>
        <taxon>Archaea</taxon>
        <taxon>Methanobacteriati</taxon>
        <taxon>Methanobacteriota</taxon>
        <taxon>Stenosarchaea group</taxon>
        <taxon>Halobacteria</taxon>
        <taxon>Halobacteriales</taxon>
        <taxon>Haloferacaceae</taxon>
        <taxon>Halorubrum</taxon>
    </lineage>
</organism>
<feature type="region of interest" description="Disordered" evidence="1">
    <location>
        <begin position="180"/>
        <end position="214"/>
    </location>
</feature>
<protein>
    <submittedName>
        <fullName evidence="2">Uncharacterized protein</fullName>
    </submittedName>
</protein>